<feature type="region of interest" description="Disordered" evidence="1">
    <location>
        <begin position="1"/>
        <end position="36"/>
    </location>
</feature>
<accession>A0AB39KS75</accession>
<feature type="compositionally biased region" description="Polar residues" evidence="1">
    <location>
        <begin position="1"/>
        <end position="11"/>
    </location>
</feature>
<gene>
    <name evidence="2" type="ORF">ABOZ73_18580</name>
</gene>
<dbReference type="EMBL" id="CP158375">
    <property type="protein sequence ID" value="XDO96745.1"/>
    <property type="molecule type" value="Genomic_DNA"/>
</dbReference>
<sequence>MPKVTSASSPLAQEAARVAAEPGEYPNVADIPKAPTDVRGAGEWRAAVQNSEAAGRRVTAETGPETFTLKETESYAASGRRAATPPPAVTTPADTAAFVRAARERATPPPSPR</sequence>
<feature type="region of interest" description="Disordered" evidence="1">
    <location>
        <begin position="48"/>
        <end position="113"/>
    </location>
</feature>
<name>A0AB39KS75_9CAUL</name>
<evidence type="ECO:0000256" key="1">
    <source>
        <dbReference type="SAM" id="MobiDB-lite"/>
    </source>
</evidence>
<organism evidence="2">
    <name type="scientific">Caulobacter sp. 73W</name>
    <dbReference type="NCBI Taxonomy" id="3161137"/>
    <lineage>
        <taxon>Bacteria</taxon>
        <taxon>Pseudomonadati</taxon>
        <taxon>Pseudomonadota</taxon>
        <taxon>Alphaproteobacteria</taxon>
        <taxon>Caulobacterales</taxon>
        <taxon>Caulobacteraceae</taxon>
        <taxon>Caulobacter</taxon>
    </lineage>
</organism>
<evidence type="ECO:0000313" key="2">
    <source>
        <dbReference type="EMBL" id="XDO96745.1"/>
    </source>
</evidence>
<dbReference type="RefSeq" id="WP_369059585.1">
    <property type="nucleotide sequence ID" value="NZ_CP158375.1"/>
</dbReference>
<proteinExistence type="predicted"/>
<reference evidence="2" key="1">
    <citation type="submission" date="2024-06" db="EMBL/GenBank/DDBJ databases">
        <title>Caulobacter inopinatus, sp. nov.</title>
        <authorList>
            <person name="Donachie S.P."/>
        </authorList>
    </citation>
    <scope>NUCLEOTIDE SEQUENCE</scope>
    <source>
        <strain evidence="2">73W</strain>
    </source>
</reference>
<protein>
    <submittedName>
        <fullName evidence="2">Uncharacterized protein</fullName>
    </submittedName>
</protein>
<dbReference type="AlphaFoldDB" id="A0AB39KS75"/>